<protein>
    <submittedName>
        <fullName evidence="3">YHYH protein</fullName>
    </submittedName>
</protein>
<feature type="domain" description="YHYH" evidence="2">
    <location>
        <begin position="232"/>
        <end position="326"/>
    </location>
</feature>
<evidence type="ECO:0000313" key="4">
    <source>
        <dbReference type="Proteomes" id="UP000192472"/>
    </source>
</evidence>
<evidence type="ECO:0000313" key="3">
    <source>
        <dbReference type="EMBL" id="SMD38378.1"/>
    </source>
</evidence>
<accession>A0A1W2GPW9</accession>
<evidence type="ECO:0000259" key="2">
    <source>
        <dbReference type="Pfam" id="PF14240"/>
    </source>
</evidence>
<dbReference type="Gene3D" id="2.60.40.2030">
    <property type="match status" value="1"/>
</dbReference>
<dbReference type="AlphaFoldDB" id="A0A1W2GPW9"/>
<dbReference type="Pfam" id="PF14240">
    <property type="entry name" value="YHYH"/>
    <property type="match status" value="2"/>
</dbReference>
<dbReference type="PANTHER" id="PTHR30289:SF8">
    <property type="entry name" value="YHYH DOMAIN-CONTAINING PROTEIN"/>
    <property type="match status" value="1"/>
</dbReference>
<dbReference type="InterPro" id="IPR038081">
    <property type="entry name" value="CalX-like_sf"/>
</dbReference>
<feature type="chain" id="PRO_5012754754" evidence="1">
    <location>
        <begin position="22"/>
        <end position="384"/>
    </location>
</feature>
<feature type="domain" description="YHYH" evidence="2">
    <location>
        <begin position="338"/>
        <end position="371"/>
    </location>
</feature>
<dbReference type="PANTHER" id="PTHR30289">
    <property type="entry name" value="UNCHARACTERIZED PROTEIN YBCL-RELATED"/>
    <property type="match status" value="1"/>
</dbReference>
<sequence>MKGKKKLIAGLLFMMVALVFVRCTEDDPTDSTDGTDLDINVQLEATQNGTEGGDDVIFTVSLVDSDGAAITNSTGANLTASVAITGTADEDDFDSDLFNTISIANGQSGGTITLEVTDDSEVEGEETVTLTLSALSVGDIEIASATATITDNDEEGGSTAADISVLASKFYNTDAVTFSFDDEWVTITSKDLPDHKSMYYDEDEDLYEDYDEPNNSDFKKNPGSIQEQNLVFKVPRYPSEATNKESTPMGPMGVTINSVALFNQNAAGDDDIFEELNTFDQYEGHPAGETYHYHTEPVWLTQFREGFDNEALVGILLDGFPVYGTHEDGEEVFSKDDGGILDDYHGHFGVTEDFPDGIYHYHITVDYPWINEDGFYGTAGTLTD</sequence>
<evidence type="ECO:0000256" key="1">
    <source>
        <dbReference type="SAM" id="SignalP"/>
    </source>
</evidence>
<dbReference type="EMBL" id="FWYF01000004">
    <property type="protein sequence ID" value="SMD38378.1"/>
    <property type="molecule type" value="Genomic_DNA"/>
</dbReference>
<dbReference type="SUPFAM" id="SSF141072">
    <property type="entry name" value="CalX-like"/>
    <property type="match status" value="1"/>
</dbReference>
<proteinExistence type="predicted"/>
<feature type="signal peptide" evidence="1">
    <location>
        <begin position="1"/>
        <end position="21"/>
    </location>
</feature>
<dbReference type="Proteomes" id="UP000192472">
    <property type="component" value="Unassembled WGS sequence"/>
</dbReference>
<keyword evidence="4" id="KW-1185">Reference proteome</keyword>
<reference evidence="3 4" key="1">
    <citation type="submission" date="2017-04" db="EMBL/GenBank/DDBJ databases">
        <authorList>
            <person name="Afonso C.L."/>
            <person name="Miller P.J."/>
            <person name="Scott M.A."/>
            <person name="Spackman E."/>
            <person name="Goraichik I."/>
            <person name="Dimitrov K.M."/>
            <person name="Suarez D.L."/>
            <person name="Swayne D.E."/>
        </authorList>
    </citation>
    <scope>NUCLEOTIDE SEQUENCE [LARGE SCALE GENOMIC DNA]</scope>
    <source>
        <strain evidence="3 4">DSM 26133</strain>
    </source>
</reference>
<dbReference type="InterPro" id="IPR025924">
    <property type="entry name" value="YHYH_dom"/>
</dbReference>
<organism evidence="3 4">
    <name type="scientific">Reichenbachiella faecimaris</name>
    <dbReference type="NCBI Taxonomy" id="692418"/>
    <lineage>
        <taxon>Bacteria</taxon>
        <taxon>Pseudomonadati</taxon>
        <taxon>Bacteroidota</taxon>
        <taxon>Cytophagia</taxon>
        <taxon>Cytophagales</taxon>
        <taxon>Reichenbachiellaceae</taxon>
        <taxon>Reichenbachiella</taxon>
    </lineage>
</organism>
<keyword evidence="1" id="KW-0732">Signal</keyword>
<gene>
    <name evidence="3" type="ORF">SAMN04488029_3775</name>
</gene>
<name>A0A1W2GPW9_REIFA</name>
<dbReference type="STRING" id="692418.SAMN04488029_3775"/>
<dbReference type="RefSeq" id="WP_176214842.1">
    <property type="nucleotide sequence ID" value="NZ_FWYF01000004.1"/>
</dbReference>